<feature type="domain" description="GGDEF" evidence="3">
    <location>
        <begin position="92"/>
        <end position="220"/>
    </location>
</feature>
<dbReference type="GO" id="GO:0005886">
    <property type="term" value="C:plasma membrane"/>
    <property type="evidence" value="ECO:0007669"/>
    <property type="project" value="TreeGrafter"/>
</dbReference>
<gene>
    <name evidence="4" type="ORF">E8L99_23285</name>
</gene>
<comment type="catalytic activity">
    <reaction evidence="2">
        <text>2 GTP = 3',3'-c-di-GMP + 2 diphosphate</text>
        <dbReference type="Rhea" id="RHEA:24898"/>
        <dbReference type="ChEBI" id="CHEBI:33019"/>
        <dbReference type="ChEBI" id="CHEBI:37565"/>
        <dbReference type="ChEBI" id="CHEBI:58805"/>
        <dbReference type="EC" id="2.7.7.65"/>
    </reaction>
</comment>
<dbReference type="Gene3D" id="3.30.70.270">
    <property type="match status" value="1"/>
</dbReference>
<dbReference type="CDD" id="cd01949">
    <property type="entry name" value="GGDEF"/>
    <property type="match status" value="1"/>
</dbReference>
<evidence type="ECO:0000313" key="4">
    <source>
        <dbReference type="EMBL" id="QCK88472.1"/>
    </source>
</evidence>
<evidence type="ECO:0000256" key="2">
    <source>
        <dbReference type="ARBA" id="ARBA00034247"/>
    </source>
</evidence>
<dbReference type="AlphaFoldDB" id="A0A4D7QX70"/>
<dbReference type="OrthoDB" id="9812260at2"/>
<dbReference type="RefSeq" id="WP_137101798.1">
    <property type="nucleotide sequence ID" value="NZ_CP039865.1"/>
</dbReference>
<dbReference type="GO" id="GO:1902201">
    <property type="term" value="P:negative regulation of bacterial-type flagellum-dependent cell motility"/>
    <property type="evidence" value="ECO:0007669"/>
    <property type="project" value="TreeGrafter"/>
</dbReference>
<name>A0A4D7QX70_9HYPH</name>
<dbReference type="SUPFAM" id="SSF55073">
    <property type="entry name" value="Nucleotide cyclase"/>
    <property type="match status" value="1"/>
</dbReference>
<dbReference type="EC" id="2.7.7.65" evidence="1"/>
<sequence>MTKSAEILPFAPAAARSRRARAASSAALNQDAMQRQLVSEIERLSRELEDSRLIMREMEARAETDALCDVLNRRGFERELTRALKHVERYGGTIGLAMIDLDNFKPVNDIHGHAAGDAVLRMVSATLISEVRASDRVARLGGDEFAVILWNIDKTHASAKAWALEAAIAAASVEASGEHLSIGASCGIAIAQKGESVDAVIAQADAAMYARKLERRAVRR</sequence>
<dbReference type="KEGG" id="paqt:E8L99_23285"/>
<dbReference type="InterPro" id="IPR029787">
    <property type="entry name" value="Nucleotide_cyclase"/>
</dbReference>
<dbReference type="NCBIfam" id="TIGR00254">
    <property type="entry name" value="GGDEF"/>
    <property type="match status" value="1"/>
</dbReference>
<evidence type="ECO:0000259" key="3">
    <source>
        <dbReference type="PROSITE" id="PS50887"/>
    </source>
</evidence>
<dbReference type="PANTHER" id="PTHR45138">
    <property type="entry name" value="REGULATORY COMPONENTS OF SENSORY TRANSDUCTION SYSTEM"/>
    <property type="match status" value="1"/>
</dbReference>
<protein>
    <recommendedName>
        <fullName evidence="1">diguanylate cyclase</fullName>
        <ecNumber evidence="1">2.7.7.65</ecNumber>
    </recommendedName>
</protein>
<evidence type="ECO:0000256" key="1">
    <source>
        <dbReference type="ARBA" id="ARBA00012528"/>
    </source>
</evidence>
<dbReference type="PROSITE" id="PS50887">
    <property type="entry name" value="GGDEF"/>
    <property type="match status" value="1"/>
</dbReference>
<dbReference type="EMBL" id="CP039865">
    <property type="protein sequence ID" value="QCK88472.1"/>
    <property type="molecule type" value="Genomic_DNA"/>
</dbReference>
<accession>A0A4D7QX70</accession>
<dbReference type="PANTHER" id="PTHR45138:SF9">
    <property type="entry name" value="DIGUANYLATE CYCLASE DGCM-RELATED"/>
    <property type="match status" value="1"/>
</dbReference>
<dbReference type="Proteomes" id="UP000298588">
    <property type="component" value="Chromosome"/>
</dbReference>
<evidence type="ECO:0000313" key="5">
    <source>
        <dbReference type="Proteomes" id="UP000298588"/>
    </source>
</evidence>
<dbReference type="InterPro" id="IPR050469">
    <property type="entry name" value="Diguanylate_Cyclase"/>
</dbReference>
<dbReference type="GO" id="GO:0052621">
    <property type="term" value="F:diguanylate cyclase activity"/>
    <property type="evidence" value="ECO:0007669"/>
    <property type="project" value="UniProtKB-EC"/>
</dbReference>
<reference evidence="4 5" key="1">
    <citation type="submission" date="2019-04" db="EMBL/GenBank/DDBJ databases">
        <title>Phreatobacter aquaticus sp. nov.</title>
        <authorList>
            <person name="Choi A."/>
            <person name="Baek K."/>
        </authorList>
    </citation>
    <scope>NUCLEOTIDE SEQUENCE [LARGE SCALE GENOMIC DNA]</scope>
    <source>
        <strain evidence="4 5">NMCR1094</strain>
    </source>
</reference>
<dbReference type="GO" id="GO:0043709">
    <property type="term" value="P:cell adhesion involved in single-species biofilm formation"/>
    <property type="evidence" value="ECO:0007669"/>
    <property type="project" value="TreeGrafter"/>
</dbReference>
<organism evidence="4 5">
    <name type="scientific">Phreatobacter aquaticus</name>
    <dbReference type="NCBI Taxonomy" id="2570229"/>
    <lineage>
        <taxon>Bacteria</taxon>
        <taxon>Pseudomonadati</taxon>
        <taxon>Pseudomonadota</taxon>
        <taxon>Alphaproteobacteria</taxon>
        <taxon>Hyphomicrobiales</taxon>
        <taxon>Phreatobacteraceae</taxon>
        <taxon>Phreatobacter</taxon>
    </lineage>
</organism>
<dbReference type="SMART" id="SM00267">
    <property type="entry name" value="GGDEF"/>
    <property type="match status" value="1"/>
</dbReference>
<dbReference type="InterPro" id="IPR000160">
    <property type="entry name" value="GGDEF_dom"/>
</dbReference>
<proteinExistence type="predicted"/>
<dbReference type="InterPro" id="IPR043128">
    <property type="entry name" value="Rev_trsase/Diguanyl_cyclase"/>
</dbReference>
<keyword evidence="5" id="KW-1185">Reference proteome</keyword>
<dbReference type="Pfam" id="PF00990">
    <property type="entry name" value="GGDEF"/>
    <property type="match status" value="1"/>
</dbReference>
<dbReference type="FunFam" id="3.30.70.270:FF:000001">
    <property type="entry name" value="Diguanylate cyclase domain protein"/>
    <property type="match status" value="1"/>
</dbReference>